<dbReference type="Proteomes" id="UP000344274">
    <property type="component" value="Unassembled WGS sequence"/>
</dbReference>
<dbReference type="EMBL" id="CABVHB010000005">
    <property type="protein sequence ID" value="VVM55931.1"/>
    <property type="molecule type" value="Genomic_DNA"/>
</dbReference>
<name>A0A5E7PIP4_PSEFL</name>
<gene>
    <name evidence="1" type="ORF">PS673_01014</name>
</gene>
<reference evidence="1 2" key="1">
    <citation type="submission" date="2019-09" db="EMBL/GenBank/DDBJ databases">
        <authorList>
            <person name="Chandra G."/>
            <person name="Truman W A."/>
        </authorList>
    </citation>
    <scope>NUCLEOTIDE SEQUENCE [LARGE SCALE GENOMIC DNA]</scope>
    <source>
        <strain evidence="1">PS673</strain>
    </source>
</reference>
<evidence type="ECO:0000313" key="1">
    <source>
        <dbReference type="EMBL" id="VVM55931.1"/>
    </source>
</evidence>
<organism evidence="1 2">
    <name type="scientific">Pseudomonas fluorescens</name>
    <dbReference type="NCBI Taxonomy" id="294"/>
    <lineage>
        <taxon>Bacteria</taxon>
        <taxon>Pseudomonadati</taxon>
        <taxon>Pseudomonadota</taxon>
        <taxon>Gammaproteobacteria</taxon>
        <taxon>Pseudomonadales</taxon>
        <taxon>Pseudomonadaceae</taxon>
        <taxon>Pseudomonas</taxon>
    </lineage>
</organism>
<dbReference type="AlphaFoldDB" id="A0A5E7PIP4"/>
<evidence type="ECO:0000313" key="2">
    <source>
        <dbReference type="Proteomes" id="UP000344274"/>
    </source>
</evidence>
<sequence>MHLLRLTPRDRADAALIHIANKLQQVLLKLICSISPSVTSHSNLDHLVNRVDIPANGLSIKHCASPFHCAHQLSAFPPRNHYPLLFRSISPFCNGPHRKKVRCRCARLRRSDQHHHKATARVDTNIICDREFAQERETDCLQVAIVGVRNPVDDLKISARVRPLLPCLREHNIKQASQKKQPTQAAFFVWIIGNVDKPTRRVGACSAPFCHSS</sequence>
<accession>A0A5E7PIP4</accession>
<proteinExistence type="predicted"/>
<protein>
    <submittedName>
        <fullName evidence="1">Uncharacterized protein</fullName>
    </submittedName>
</protein>